<evidence type="ECO:0000256" key="1">
    <source>
        <dbReference type="SAM" id="Phobius"/>
    </source>
</evidence>
<gene>
    <name evidence="2" type="ORF">LPB072_10815</name>
    <name evidence="3" type="ORF">LPB72_06565</name>
</gene>
<evidence type="ECO:0000313" key="2">
    <source>
        <dbReference type="EMBL" id="AOW13270.1"/>
    </source>
</evidence>
<dbReference type="EMBL" id="CP017476">
    <property type="protein sequence ID" value="AOW13270.1"/>
    <property type="molecule type" value="Genomic_DNA"/>
</dbReference>
<reference evidence="3 4" key="1">
    <citation type="submission" date="2016-02" db="EMBL/GenBank/DDBJ databases">
        <title>Draft genome sequence of Hydrogenophaga sp. LPB0072.</title>
        <authorList>
            <person name="Shin S.-K."/>
            <person name="Yi H."/>
        </authorList>
    </citation>
    <scope>NUCLEOTIDE SEQUENCE [LARGE SCALE GENOMIC DNA]</scope>
    <source>
        <strain evidence="3 4">LPB0072</strain>
    </source>
</reference>
<keyword evidence="1" id="KW-0472">Membrane</keyword>
<dbReference type="PANTHER" id="PTHR38602">
    <property type="entry name" value="INNER MEMBRANE PROTEIN-RELATED"/>
    <property type="match status" value="1"/>
</dbReference>
<evidence type="ECO:0000313" key="3">
    <source>
        <dbReference type="EMBL" id="OAD42582.1"/>
    </source>
</evidence>
<dbReference type="STRING" id="1763535.LPB072_10815"/>
<dbReference type="Pfam" id="PF09838">
    <property type="entry name" value="DUF2065"/>
    <property type="match status" value="1"/>
</dbReference>
<sequence>MSDTLWAALALFLILEGFLPFVAPGLWRRVFSEMLQMSDGQIRFFGLVCLVIGATSWWLMD</sequence>
<feature type="transmembrane region" description="Helical" evidence="1">
    <location>
        <begin position="42"/>
        <end position="60"/>
    </location>
</feature>
<dbReference type="OrthoDB" id="9182237at2"/>
<reference evidence="2 5" key="2">
    <citation type="submission" date="2016-10" db="EMBL/GenBank/DDBJ databases">
        <title>Hydorgenophaga sp. LPB0072 isolated from gastropod.</title>
        <authorList>
            <person name="Kim E."/>
            <person name="Yi H."/>
        </authorList>
    </citation>
    <scope>NUCLEOTIDE SEQUENCE [LARGE SCALE GENOMIC DNA]</scope>
    <source>
        <strain evidence="2 5">LPB0072</strain>
    </source>
</reference>
<accession>A0A167IDJ4</accession>
<feature type="transmembrane region" description="Helical" evidence="1">
    <location>
        <begin position="6"/>
        <end position="30"/>
    </location>
</feature>
<organism evidence="2 5">
    <name type="scientific">Hydrogenophaga crassostreae</name>
    <dbReference type="NCBI Taxonomy" id="1763535"/>
    <lineage>
        <taxon>Bacteria</taxon>
        <taxon>Pseudomonadati</taxon>
        <taxon>Pseudomonadota</taxon>
        <taxon>Betaproteobacteria</taxon>
        <taxon>Burkholderiales</taxon>
        <taxon>Comamonadaceae</taxon>
        <taxon>Hydrogenophaga</taxon>
    </lineage>
</organism>
<dbReference type="Proteomes" id="UP000185680">
    <property type="component" value="Chromosome"/>
</dbReference>
<name>A0A167IDJ4_9BURK</name>
<evidence type="ECO:0000313" key="4">
    <source>
        <dbReference type="Proteomes" id="UP000185657"/>
    </source>
</evidence>
<keyword evidence="1" id="KW-1133">Transmembrane helix</keyword>
<protein>
    <submittedName>
        <fullName evidence="2">DUF2065 domain-containing protein</fullName>
    </submittedName>
</protein>
<proteinExistence type="predicted"/>
<dbReference type="EMBL" id="LVWD01000007">
    <property type="protein sequence ID" value="OAD42582.1"/>
    <property type="molecule type" value="Genomic_DNA"/>
</dbReference>
<dbReference type="KEGG" id="hyl:LPB072_10815"/>
<dbReference type="Proteomes" id="UP000185657">
    <property type="component" value="Unassembled WGS sequence"/>
</dbReference>
<dbReference type="InterPro" id="IPR019201">
    <property type="entry name" value="DUF2065"/>
</dbReference>
<keyword evidence="4" id="KW-1185">Reference proteome</keyword>
<dbReference type="AlphaFoldDB" id="A0A167IDJ4"/>
<dbReference type="PANTHER" id="PTHR38602:SF1">
    <property type="entry name" value="INNER MEMBRANE PROTEIN"/>
    <property type="match status" value="1"/>
</dbReference>
<evidence type="ECO:0000313" key="5">
    <source>
        <dbReference type="Proteomes" id="UP000185680"/>
    </source>
</evidence>
<keyword evidence="1" id="KW-0812">Transmembrane</keyword>
<dbReference type="RefSeq" id="WP_066087674.1">
    <property type="nucleotide sequence ID" value="NZ_CP017476.1"/>
</dbReference>